<evidence type="ECO:0000256" key="6">
    <source>
        <dbReference type="ARBA" id="ARBA00022801"/>
    </source>
</evidence>
<dbReference type="InterPro" id="IPR018202">
    <property type="entry name" value="Ser_caboxypep_ser_AS"/>
</dbReference>
<dbReference type="AlphaFoldDB" id="A0A0S2LJ50"/>
<name>A0A0S2LJ50_DIOMU</name>
<dbReference type="PANTHER" id="PTHR11802">
    <property type="entry name" value="SERINE PROTEASE FAMILY S10 SERINE CARBOXYPEPTIDASE"/>
    <property type="match status" value="1"/>
</dbReference>
<dbReference type="PRINTS" id="PR00724">
    <property type="entry name" value="CRBOXYPTASEC"/>
</dbReference>
<dbReference type="Pfam" id="PF00450">
    <property type="entry name" value="Peptidase_S10"/>
    <property type="match status" value="1"/>
</dbReference>
<evidence type="ECO:0000256" key="2">
    <source>
        <dbReference type="ARBA" id="ARBA00009431"/>
    </source>
</evidence>
<evidence type="ECO:0000256" key="3">
    <source>
        <dbReference type="ARBA" id="ARBA00022525"/>
    </source>
</evidence>
<dbReference type="PROSITE" id="PS00560">
    <property type="entry name" value="CARBOXYPEPT_SER_HIS"/>
    <property type="match status" value="1"/>
</dbReference>
<keyword evidence="4 8" id="KW-0121">Carboxypeptidase</keyword>
<dbReference type="PANTHER" id="PTHR11802:SF350">
    <property type="entry name" value="CARBOXYPEPTIDASE"/>
    <property type="match status" value="1"/>
</dbReference>
<sequence>MENVIIVYSSLLLVLVSSSSYSAARLLAADHGAAPAEKLIKAFNVFPDINIVDAGGPAGRRQLVEKRFKFPTLDYSNASLDDLGHHAGYFSLNDTYDARMFYFFFENRKNNTGAPVVVWLTGGPGCSSELAVFYENGPFKINNDMTLVWNDYGWDQSANMIFVDSPTGTGFSYSNDSRDSRHDEVGVSNDLYDFIQAFFGAHPSYASNPFFITGESYGGHYVPAFASRVNQGNKANEGTPINLKGFAIGNGLTNPGIQYAAYPDFALDNNLINQSTYDQIMQNMVPQCQSAAAACGTNGTDSCSNAANVCENIPDSILQLNPGINIYDIRKQCIGSLCYNFSNAEVFLNEPSVRSALGVGNLQWTPCSDSVNGDFNDDRMRNLEVVIPPLLEEGNIALLIYAGEDDFICNWLGNWRWVTAMEWSGQQNFNSTSPVSWQVNGTEAGILNTYGPLSFLKVHGSGHMVPMDQPEAALAMITQFIQGNLTSQ</sequence>
<dbReference type="InterPro" id="IPR001563">
    <property type="entry name" value="Peptidase_S10"/>
</dbReference>
<dbReference type="GO" id="GO:0005773">
    <property type="term" value="C:vacuole"/>
    <property type="evidence" value="ECO:0007669"/>
    <property type="project" value="TreeGrafter"/>
</dbReference>
<dbReference type="InterPro" id="IPR029058">
    <property type="entry name" value="AB_hydrolase_fold"/>
</dbReference>
<dbReference type="SMR" id="A0A0S2LJ50"/>
<keyword evidence="3" id="KW-0964">Secreted</keyword>
<evidence type="ECO:0000256" key="1">
    <source>
        <dbReference type="ARBA" id="ARBA00004613"/>
    </source>
</evidence>
<gene>
    <name evidence="9" type="primary">SCPL49</name>
</gene>
<evidence type="ECO:0000256" key="8">
    <source>
        <dbReference type="RuleBase" id="RU361156"/>
    </source>
</evidence>
<dbReference type="GO" id="GO:0005576">
    <property type="term" value="C:extracellular region"/>
    <property type="evidence" value="ECO:0007669"/>
    <property type="project" value="UniProtKB-SubCell"/>
</dbReference>
<organism evidence="9">
    <name type="scientific">Dionaea muscipula</name>
    <name type="common">Venus flytrap</name>
    <dbReference type="NCBI Taxonomy" id="4362"/>
    <lineage>
        <taxon>Eukaryota</taxon>
        <taxon>Viridiplantae</taxon>
        <taxon>Streptophyta</taxon>
        <taxon>Embryophyta</taxon>
        <taxon>Tracheophyta</taxon>
        <taxon>Spermatophyta</taxon>
        <taxon>Magnoliopsida</taxon>
        <taxon>eudicotyledons</taxon>
        <taxon>Gunneridae</taxon>
        <taxon>Pentapetalae</taxon>
        <taxon>Caryophyllales</taxon>
        <taxon>Droseraceae</taxon>
        <taxon>Dionaea</taxon>
    </lineage>
</organism>
<comment type="similarity">
    <text evidence="2 8">Belongs to the peptidase S10 family.</text>
</comment>
<evidence type="ECO:0000313" key="9">
    <source>
        <dbReference type="EMBL" id="ALO61072.1"/>
    </source>
</evidence>
<reference evidence="9" key="1">
    <citation type="submission" date="2015-06" db="EMBL/GenBank/DDBJ databases">
        <title>Dionaea muscipula a plant that counts - prey induced action potentials control nutrient and osmolite uptake of the Venus flytrap.</title>
        <authorList>
            <person name="Boehm J."/>
            <person name="Scherzer S."/>
            <person name="Krol E."/>
            <person name="Kreuzer I."/>
            <person name="Shabala L."/>
            <person name="von Meyer K."/>
            <person name="Shabala S."/>
            <person name="Al-Rasheid K.A.S."/>
            <person name="Rennenberg H."/>
            <person name="Mueller T.D."/>
            <person name="Neher E."/>
            <person name="Hedrich R."/>
        </authorList>
    </citation>
    <scope>NUCLEOTIDE SEQUENCE</scope>
</reference>
<keyword evidence="6 8" id="KW-0378">Hydrolase</keyword>
<accession>A0A0S2LJ50</accession>
<evidence type="ECO:0000256" key="7">
    <source>
        <dbReference type="ARBA" id="ARBA00023180"/>
    </source>
</evidence>
<keyword evidence="5 8" id="KW-0645">Protease</keyword>
<keyword evidence="7" id="KW-0325">Glycoprotein</keyword>
<feature type="signal peptide" evidence="8">
    <location>
        <begin position="1"/>
        <end position="24"/>
    </location>
</feature>
<dbReference type="EC" id="3.4.16.-" evidence="8"/>
<evidence type="ECO:0000256" key="4">
    <source>
        <dbReference type="ARBA" id="ARBA00022645"/>
    </source>
</evidence>
<evidence type="ECO:0000256" key="5">
    <source>
        <dbReference type="ARBA" id="ARBA00022670"/>
    </source>
</evidence>
<dbReference type="SUPFAM" id="SSF53474">
    <property type="entry name" value="alpha/beta-Hydrolases"/>
    <property type="match status" value="1"/>
</dbReference>
<keyword evidence="8" id="KW-0732">Signal</keyword>
<dbReference type="InterPro" id="IPR033124">
    <property type="entry name" value="Ser_caboxypep_his_AS"/>
</dbReference>
<dbReference type="PROSITE" id="PS00131">
    <property type="entry name" value="CARBOXYPEPT_SER_SER"/>
    <property type="match status" value="1"/>
</dbReference>
<dbReference type="GO" id="GO:0004185">
    <property type="term" value="F:serine-type carboxypeptidase activity"/>
    <property type="evidence" value="ECO:0007669"/>
    <property type="project" value="UniProtKB-UniRule"/>
</dbReference>
<dbReference type="GO" id="GO:0006508">
    <property type="term" value="P:proteolysis"/>
    <property type="evidence" value="ECO:0007669"/>
    <property type="project" value="UniProtKB-KW"/>
</dbReference>
<comment type="subcellular location">
    <subcellularLocation>
        <location evidence="1">Secreted</location>
    </subcellularLocation>
</comment>
<dbReference type="EMBL" id="KT223142">
    <property type="protein sequence ID" value="ALO61072.1"/>
    <property type="molecule type" value="mRNA"/>
</dbReference>
<proteinExistence type="evidence at transcript level"/>
<dbReference type="Gene3D" id="3.40.50.1820">
    <property type="entry name" value="alpha/beta hydrolase"/>
    <property type="match status" value="1"/>
</dbReference>
<feature type="chain" id="PRO_5006519754" description="Carboxypeptidase" evidence="8">
    <location>
        <begin position="25"/>
        <end position="488"/>
    </location>
</feature>
<protein>
    <recommendedName>
        <fullName evidence="8">Carboxypeptidase</fullName>
        <ecNumber evidence="8">3.4.16.-</ecNumber>
    </recommendedName>
</protein>